<dbReference type="RefSeq" id="WP_259428677.1">
    <property type="nucleotide sequence ID" value="NZ_JANWTC010000014.1"/>
</dbReference>
<evidence type="ECO:0000313" key="1">
    <source>
        <dbReference type="EMBL" id="MCS5480618.1"/>
    </source>
</evidence>
<organism evidence="1 2">
    <name type="scientific">Corynebacterium lemuris</name>
    <dbReference type="NCBI Taxonomy" id="1859292"/>
    <lineage>
        <taxon>Bacteria</taxon>
        <taxon>Bacillati</taxon>
        <taxon>Actinomycetota</taxon>
        <taxon>Actinomycetes</taxon>
        <taxon>Mycobacteriales</taxon>
        <taxon>Corynebacteriaceae</taxon>
        <taxon>Corynebacterium</taxon>
    </lineage>
</organism>
<keyword evidence="2" id="KW-1185">Reference proteome</keyword>
<dbReference type="InterPro" id="IPR011664">
    <property type="entry name" value="Abi_system_AbiD/AbiF-like"/>
</dbReference>
<proteinExistence type="predicted"/>
<gene>
    <name evidence="1" type="ORF">NYP18_13255</name>
</gene>
<accession>A0ABT2G1M4</accession>
<name>A0ABT2G1M4_9CORY</name>
<reference evidence="1 2" key="1">
    <citation type="submission" date="2022-08" db="EMBL/GenBank/DDBJ databases">
        <title>YIM 101645 draft genome.</title>
        <authorList>
            <person name="Chen X."/>
        </authorList>
    </citation>
    <scope>NUCLEOTIDE SEQUENCE [LARGE SCALE GENOMIC DNA]</scope>
    <source>
        <strain evidence="1 2">YIM 101645</strain>
    </source>
</reference>
<comment type="caution">
    <text evidence="1">The sequence shown here is derived from an EMBL/GenBank/DDBJ whole genome shotgun (WGS) entry which is preliminary data.</text>
</comment>
<evidence type="ECO:0000313" key="2">
    <source>
        <dbReference type="Proteomes" id="UP001205965"/>
    </source>
</evidence>
<protein>
    <submittedName>
        <fullName evidence="1">Abi family protein</fullName>
    </submittedName>
</protein>
<dbReference type="Pfam" id="PF07751">
    <property type="entry name" value="Abi_2"/>
    <property type="match status" value="1"/>
</dbReference>
<dbReference type="Proteomes" id="UP001205965">
    <property type="component" value="Unassembled WGS sequence"/>
</dbReference>
<sequence>MTSNPSTGFAQLEQWFSSPRMSTYGRYSEPEAFYIWNTRLSKAYLEDIQHVEVLLRNRIDNQLSDARGPRWFEDASYFRFTDQFKKAVTTAKRRAGARHSPGKIIAELTFDTWRFLLARRYKTTLWPILLRGLPNLVADGLGQEDFEAHVAVIYGLRNRCAHHEPLVHSDPLTEANQLDKYDSSLFHVAHWIDEDAARWIKKNSRVPGIRSRRPA</sequence>
<dbReference type="EMBL" id="JANWTC010000014">
    <property type="protein sequence ID" value="MCS5480618.1"/>
    <property type="molecule type" value="Genomic_DNA"/>
</dbReference>